<evidence type="ECO:0000256" key="1">
    <source>
        <dbReference type="SAM" id="Phobius"/>
    </source>
</evidence>
<gene>
    <name evidence="3" type="ORF">FPE_LOCUS35157</name>
</gene>
<dbReference type="EMBL" id="OU503058">
    <property type="protein sequence ID" value="CAI9787727.1"/>
    <property type="molecule type" value="Genomic_DNA"/>
</dbReference>
<dbReference type="Proteomes" id="UP000834106">
    <property type="component" value="Chromosome 23"/>
</dbReference>
<evidence type="ECO:0000256" key="2">
    <source>
        <dbReference type="SAM" id="SignalP"/>
    </source>
</evidence>
<organism evidence="3 4">
    <name type="scientific">Fraxinus pennsylvanica</name>
    <dbReference type="NCBI Taxonomy" id="56036"/>
    <lineage>
        <taxon>Eukaryota</taxon>
        <taxon>Viridiplantae</taxon>
        <taxon>Streptophyta</taxon>
        <taxon>Embryophyta</taxon>
        <taxon>Tracheophyta</taxon>
        <taxon>Spermatophyta</taxon>
        <taxon>Magnoliopsida</taxon>
        <taxon>eudicotyledons</taxon>
        <taxon>Gunneridae</taxon>
        <taxon>Pentapetalae</taxon>
        <taxon>asterids</taxon>
        <taxon>lamiids</taxon>
        <taxon>Lamiales</taxon>
        <taxon>Oleaceae</taxon>
        <taxon>Oleeae</taxon>
        <taxon>Fraxinus</taxon>
    </lineage>
</organism>
<dbReference type="AlphaFoldDB" id="A0AAD2AGF7"/>
<feature type="chain" id="PRO_5042161735" evidence="2">
    <location>
        <begin position="24"/>
        <end position="162"/>
    </location>
</feature>
<keyword evidence="1" id="KW-0812">Transmembrane</keyword>
<evidence type="ECO:0000313" key="3">
    <source>
        <dbReference type="EMBL" id="CAI9787727.1"/>
    </source>
</evidence>
<name>A0AAD2AGF7_9LAMI</name>
<accession>A0AAD2AGF7</accession>
<evidence type="ECO:0000313" key="4">
    <source>
        <dbReference type="Proteomes" id="UP000834106"/>
    </source>
</evidence>
<sequence>MSFSSSLLFFVTVWLFNSIPYSAKPDDASYGDGTVAPPSGCNNCTICQYPCHHQPPPPSGYQSYGTPPPPQVVQGNCPPAPAAPVQCCQYAPPMPFYSPYNNYSGSDSLQFPMIEPFIFKGSSAIFFLLILLFVSLITSFLPLIVFQLGVTSNLLEFIAGNY</sequence>
<protein>
    <submittedName>
        <fullName evidence="3">Uncharacterized protein</fullName>
    </submittedName>
</protein>
<feature type="transmembrane region" description="Helical" evidence="1">
    <location>
        <begin position="124"/>
        <end position="146"/>
    </location>
</feature>
<keyword evidence="1" id="KW-1133">Transmembrane helix</keyword>
<proteinExistence type="predicted"/>
<keyword evidence="2" id="KW-0732">Signal</keyword>
<feature type="signal peptide" evidence="2">
    <location>
        <begin position="1"/>
        <end position="23"/>
    </location>
</feature>
<reference evidence="3" key="1">
    <citation type="submission" date="2023-05" db="EMBL/GenBank/DDBJ databases">
        <authorList>
            <person name="Huff M."/>
        </authorList>
    </citation>
    <scope>NUCLEOTIDE SEQUENCE</scope>
</reference>
<keyword evidence="4" id="KW-1185">Reference proteome</keyword>
<keyword evidence="1" id="KW-0472">Membrane</keyword>